<feature type="region of interest" description="Disordered" evidence="1">
    <location>
        <begin position="1"/>
        <end position="173"/>
    </location>
</feature>
<feature type="compositionally biased region" description="Low complexity" evidence="1">
    <location>
        <begin position="296"/>
        <end position="313"/>
    </location>
</feature>
<feature type="compositionally biased region" description="Polar residues" evidence="1">
    <location>
        <begin position="161"/>
        <end position="170"/>
    </location>
</feature>
<dbReference type="Proteomes" id="UP000559256">
    <property type="component" value="Unassembled WGS sequence"/>
</dbReference>
<feature type="region of interest" description="Disordered" evidence="1">
    <location>
        <begin position="283"/>
        <end position="313"/>
    </location>
</feature>
<evidence type="ECO:0000256" key="1">
    <source>
        <dbReference type="SAM" id="MobiDB-lite"/>
    </source>
</evidence>
<keyword evidence="3" id="KW-1185">Reference proteome</keyword>
<dbReference type="EMBL" id="JAACJM010000179">
    <property type="protein sequence ID" value="KAF5340101.1"/>
    <property type="molecule type" value="Genomic_DNA"/>
</dbReference>
<protein>
    <submittedName>
        <fullName evidence="2">Uncharacterized protein</fullName>
    </submittedName>
</protein>
<comment type="caution">
    <text evidence="2">The sequence shown here is derived from an EMBL/GenBank/DDBJ whole genome shotgun (WGS) entry which is preliminary data.</text>
</comment>
<feature type="compositionally biased region" description="Polar residues" evidence="1">
    <location>
        <begin position="59"/>
        <end position="70"/>
    </location>
</feature>
<feature type="compositionally biased region" description="Basic and acidic residues" evidence="1">
    <location>
        <begin position="245"/>
        <end position="255"/>
    </location>
</feature>
<sequence length="327" mass="34962">MSQLCTDSNAIKLVQEHASDEEPGDAESLSNVVKEQPRASPVAGQGPRTARTPPARTTSVADANSSSKSFPTPGLLLPRPSTPTQSPRVRRPYVQILPRLPRPQATPLDVKVGSQRPTKPPTEHGKSGPNTHRGIHNEEQPGSQAQATAAGVLDGKETSLSRRGTVSRNVEASGGSVITIPPLKLFPSQESQRVLLTEDDQEGWVHCSLGSPSIKELEVRNNLELQDMFNPVGHPDTGNGNSKGRKPESEEPRFVLDHKLKPSAEGLFGQDWKEEKTWEMPFYIPGPKDDLKSEKSSSSPVATLSSADASASASAVVVIDAAAGNSE</sequence>
<dbReference type="AlphaFoldDB" id="A0A8H5CE56"/>
<reference evidence="2 3" key="1">
    <citation type="journal article" date="2020" name="ISME J.">
        <title>Uncovering the hidden diversity of litter-decomposition mechanisms in mushroom-forming fungi.</title>
        <authorList>
            <person name="Floudas D."/>
            <person name="Bentzer J."/>
            <person name="Ahren D."/>
            <person name="Johansson T."/>
            <person name="Persson P."/>
            <person name="Tunlid A."/>
        </authorList>
    </citation>
    <scope>NUCLEOTIDE SEQUENCE [LARGE SCALE GENOMIC DNA]</scope>
    <source>
        <strain evidence="2 3">CBS 291.85</strain>
    </source>
</reference>
<name>A0A8H5CE56_9AGAR</name>
<feature type="region of interest" description="Disordered" evidence="1">
    <location>
        <begin position="230"/>
        <end position="255"/>
    </location>
</feature>
<evidence type="ECO:0000313" key="2">
    <source>
        <dbReference type="EMBL" id="KAF5340101.1"/>
    </source>
</evidence>
<organism evidence="2 3">
    <name type="scientific">Tetrapyrgos nigripes</name>
    <dbReference type="NCBI Taxonomy" id="182062"/>
    <lineage>
        <taxon>Eukaryota</taxon>
        <taxon>Fungi</taxon>
        <taxon>Dikarya</taxon>
        <taxon>Basidiomycota</taxon>
        <taxon>Agaricomycotina</taxon>
        <taxon>Agaricomycetes</taxon>
        <taxon>Agaricomycetidae</taxon>
        <taxon>Agaricales</taxon>
        <taxon>Marasmiineae</taxon>
        <taxon>Marasmiaceae</taxon>
        <taxon>Tetrapyrgos</taxon>
    </lineage>
</organism>
<feature type="compositionally biased region" description="Low complexity" evidence="1">
    <location>
        <begin position="47"/>
        <end position="58"/>
    </location>
</feature>
<evidence type="ECO:0000313" key="3">
    <source>
        <dbReference type="Proteomes" id="UP000559256"/>
    </source>
</evidence>
<accession>A0A8H5CE56</accession>
<proteinExistence type="predicted"/>
<gene>
    <name evidence="2" type="ORF">D9758_013162</name>
</gene>